<dbReference type="UniPathway" id="UPA00275"/>
<dbReference type="PANTHER" id="PTHR47259">
    <property type="match status" value="1"/>
</dbReference>
<dbReference type="InterPro" id="IPR032677">
    <property type="entry name" value="GTP_cyclohydro_II"/>
</dbReference>
<dbReference type="EMBL" id="QGGT01000002">
    <property type="protein sequence ID" value="PWK35187.1"/>
    <property type="molecule type" value="Genomic_DNA"/>
</dbReference>
<dbReference type="GeneID" id="98340935"/>
<name>A0A316ERV3_9BURK</name>
<gene>
    <name evidence="3" type="ORF">C7419_102465</name>
</gene>
<feature type="domain" description="GTP cyclohydrolase II" evidence="1">
    <location>
        <begin position="224"/>
        <end position="367"/>
    </location>
</feature>
<dbReference type="AlphaFoldDB" id="A0A316ERV3"/>
<evidence type="ECO:0000313" key="4">
    <source>
        <dbReference type="Proteomes" id="UP000245754"/>
    </source>
</evidence>
<protein>
    <submittedName>
        <fullName evidence="3">GTP cyclohydrolase II</fullName>
    </submittedName>
</protein>
<dbReference type="SUPFAM" id="SSF142695">
    <property type="entry name" value="RibA-like"/>
    <property type="match status" value="1"/>
</dbReference>
<dbReference type="OrthoDB" id="5482269at2"/>
<evidence type="ECO:0000259" key="2">
    <source>
        <dbReference type="Pfam" id="PF12471"/>
    </source>
</evidence>
<keyword evidence="3" id="KW-0378">Hydrolase</keyword>
<reference evidence="3 4" key="1">
    <citation type="submission" date="2018-05" db="EMBL/GenBank/DDBJ databases">
        <title>Genomic Encyclopedia of Type Strains, Phase IV (KMG-V): Genome sequencing to study the core and pangenomes of soil and plant-associated prokaryotes.</title>
        <authorList>
            <person name="Whitman W."/>
        </authorList>
    </citation>
    <scope>NUCLEOTIDE SEQUENCE [LARGE SCALE GENOMIC DNA]</scope>
    <source>
        <strain evidence="3 4">SLV-132</strain>
    </source>
</reference>
<dbReference type="GO" id="GO:0016787">
    <property type="term" value="F:hydrolase activity"/>
    <property type="evidence" value="ECO:0007669"/>
    <property type="project" value="UniProtKB-KW"/>
</dbReference>
<dbReference type="Proteomes" id="UP000245754">
    <property type="component" value="Unassembled WGS sequence"/>
</dbReference>
<keyword evidence="4" id="KW-1185">Reference proteome</keyword>
<feature type="domain" description="GTP cyclohydrolase N-terminal" evidence="2">
    <location>
        <begin position="4"/>
        <end position="191"/>
    </location>
</feature>
<organism evidence="3 4">
    <name type="scientific">Cupriavidus plantarum</name>
    <dbReference type="NCBI Taxonomy" id="942865"/>
    <lineage>
        <taxon>Bacteria</taxon>
        <taxon>Pseudomonadati</taxon>
        <taxon>Pseudomonadota</taxon>
        <taxon>Betaproteobacteria</taxon>
        <taxon>Burkholderiales</taxon>
        <taxon>Burkholderiaceae</taxon>
        <taxon>Cupriavidus</taxon>
    </lineage>
</organism>
<accession>A0A316ERV3</accession>
<sequence>MSDHIVLTSHARRDKPAEAIHWGAPTAVERGPVIASVTDPAQRNVIGTHAGAYAIYRALAVAAGNLQRAHRPDLTDTAPAEAIGPHPQWGDPGKIVSLDPWGHLVSTAFEDRIAAGVDIRPTIAVTRAHINMPELTAAIAAGRLSPDGEILFPNGDVRVTKAAIDPVWYLPGIAERFHIKESVLRRSLFEQTGGMFPELVTRPDLKVFLPPIGGMTLYFFGDIAKLGQDDTRVACRVHDECNGSDVFGSDICTCRPYLAHGIEVCIEMAQQGGVGLVVYNRKEGRALGEVTKFLVYNARKRQVGGDRAETYFARTECVAGVQDMRFQELMPDVFHWLGIRRIDRWASMSNMKHGALTAQGIEVVEQVAIPEALIPADARVEIDAKVAAGYFTHYAPPDANELALAKGRGLNE</sequence>
<dbReference type="GO" id="GO:0009231">
    <property type="term" value="P:riboflavin biosynthetic process"/>
    <property type="evidence" value="ECO:0007669"/>
    <property type="project" value="UniProtKB-UniPathway"/>
</dbReference>
<proteinExistence type="predicted"/>
<evidence type="ECO:0000259" key="1">
    <source>
        <dbReference type="Pfam" id="PF00925"/>
    </source>
</evidence>
<dbReference type="InterPro" id="IPR036144">
    <property type="entry name" value="RibA-like_sf"/>
</dbReference>
<dbReference type="Gene3D" id="3.40.50.10990">
    <property type="entry name" value="GTP cyclohydrolase II"/>
    <property type="match status" value="1"/>
</dbReference>
<comment type="caution">
    <text evidence="3">The sequence shown here is derived from an EMBL/GenBank/DDBJ whole genome shotgun (WGS) entry which is preliminary data.</text>
</comment>
<dbReference type="InterPro" id="IPR022163">
    <property type="entry name" value="GTP_CH_N"/>
</dbReference>
<dbReference type="Pfam" id="PF00925">
    <property type="entry name" value="GTP_cyclohydro2"/>
    <property type="match status" value="1"/>
</dbReference>
<dbReference type="Pfam" id="PF12471">
    <property type="entry name" value="GTP_CH_N"/>
    <property type="match status" value="1"/>
</dbReference>
<dbReference type="PANTHER" id="PTHR47259:SF2">
    <property type="entry name" value="URACIL-REGULATED PROTEIN 1"/>
    <property type="match status" value="1"/>
</dbReference>
<evidence type="ECO:0000313" key="3">
    <source>
        <dbReference type="EMBL" id="PWK35187.1"/>
    </source>
</evidence>
<dbReference type="NCBIfam" id="NF005536">
    <property type="entry name" value="PRK07198.1"/>
    <property type="match status" value="1"/>
</dbReference>
<dbReference type="RefSeq" id="WP_109583277.1">
    <property type="nucleotide sequence ID" value="NZ_CAJPUX010000002.1"/>
</dbReference>